<keyword evidence="8" id="KW-1185">Reference proteome</keyword>
<feature type="compositionally biased region" description="Basic and acidic residues" evidence="5">
    <location>
        <begin position="7"/>
        <end position="19"/>
    </location>
</feature>
<comment type="subcellular location">
    <subcellularLocation>
        <location evidence="1">Membrane</location>
        <topology evidence="1">Multi-pass membrane protein</topology>
    </subcellularLocation>
</comment>
<dbReference type="GO" id="GO:0016020">
    <property type="term" value="C:membrane"/>
    <property type="evidence" value="ECO:0007669"/>
    <property type="project" value="UniProtKB-SubCell"/>
</dbReference>
<sequence length="128" mass="14190">MAVEGGESSRTRAFSEGKQGRGGGSGESIFTIHNEAINVWMHLIGFFLFLAMTVYIAMKVSKFVDLQSLQHLPIFMHSDHTSTPVLSAMKDDVANMKAPLLLVLVVAGAYTHYRAALVYLKWRDLEVC</sequence>
<evidence type="ECO:0000256" key="3">
    <source>
        <dbReference type="ARBA" id="ARBA00022989"/>
    </source>
</evidence>
<dbReference type="EMBL" id="JAQQAF010000005">
    <property type="protein sequence ID" value="KAJ8483784.1"/>
    <property type="molecule type" value="Genomic_DNA"/>
</dbReference>
<keyword evidence="4 6" id="KW-0472">Membrane</keyword>
<name>A0AAV8QV21_ENSVE</name>
<dbReference type="Proteomes" id="UP001222027">
    <property type="component" value="Unassembled WGS sequence"/>
</dbReference>
<feature type="region of interest" description="Disordered" evidence="5">
    <location>
        <begin position="1"/>
        <end position="24"/>
    </location>
</feature>
<dbReference type="GO" id="GO:0009725">
    <property type="term" value="P:response to hormone"/>
    <property type="evidence" value="ECO:0007669"/>
    <property type="project" value="UniProtKB-ARBA"/>
</dbReference>
<organism evidence="7 8">
    <name type="scientific">Ensete ventricosum</name>
    <name type="common">Abyssinian banana</name>
    <name type="synonym">Musa ensete</name>
    <dbReference type="NCBI Taxonomy" id="4639"/>
    <lineage>
        <taxon>Eukaryota</taxon>
        <taxon>Viridiplantae</taxon>
        <taxon>Streptophyta</taxon>
        <taxon>Embryophyta</taxon>
        <taxon>Tracheophyta</taxon>
        <taxon>Spermatophyta</taxon>
        <taxon>Magnoliopsida</taxon>
        <taxon>Liliopsida</taxon>
        <taxon>Zingiberales</taxon>
        <taxon>Musaceae</taxon>
        <taxon>Ensete</taxon>
    </lineage>
</organism>
<dbReference type="InterPro" id="IPR004254">
    <property type="entry name" value="AdipoR/HlyIII-related"/>
</dbReference>
<proteinExistence type="predicted"/>
<evidence type="ECO:0000256" key="4">
    <source>
        <dbReference type="ARBA" id="ARBA00023136"/>
    </source>
</evidence>
<keyword evidence="2 6" id="KW-0812">Transmembrane</keyword>
<evidence type="ECO:0000313" key="7">
    <source>
        <dbReference type="EMBL" id="KAJ8483784.1"/>
    </source>
</evidence>
<protein>
    <submittedName>
        <fullName evidence="7">Uncharacterized protein</fullName>
    </submittedName>
</protein>
<keyword evidence="3 6" id="KW-1133">Transmembrane helix</keyword>
<dbReference type="Pfam" id="PF03006">
    <property type="entry name" value="HlyIII"/>
    <property type="match status" value="1"/>
</dbReference>
<evidence type="ECO:0000313" key="8">
    <source>
        <dbReference type="Proteomes" id="UP001222027"/>
    </source>
</evidence>
<feature type="transmembrane region" description="Helical" evidence="6">
    <location>
        <begin position="39"/>
        <end position="58"/>
    </location>
</feature>
<evidence type="ECO:0000256" key="1">
    <source>
        <dbReference type="ARBA" id="ARBA00004141"/>
    </source>
</evidence>
<gene>
    <name evidence="7" type="ORF">OPV22_016269</name>
</gene>
<evidence type="ECO:0000256" key="2">
    <source>
        <dbReference type="ARBA" id="ARBA00022692"/>
    </source>
</evidence>
<reference evidence="7 8" key="1">
    <citation type="submission" date="2022-12" db="EMBL/GenBank/DDBJ databases">
        <title>Chromosome-scale assembly of the Ensete ventricosum genome.</title>
        <authorList>
            <person name="Dussert Y."/>
            <person name="Stocks J."/>
            <person name="Wendawek A."/>
            <person name="Woldeyes F."/>
            <person name="Nichols R.A."/>
            <person name="Borrell J.S."/>
        </authorList>
    </citation>
    <scope>NUCLEOTIDE SEQUENCE [LARGE SCALE GENOMIC DNA]</scope>
    <source>
        <strain evidence="8">cv. Maze</strain>
        <tissue evidence="7">Seeds</tissue>
    </source>
</reference>
<comment type="caution">
    <text evidence="7">The sequence shown here is derived from an EMBL/GenBank/DDBJ whole genome shotgun (WGS) entry which is preliminary data.</text>
</comment>
<evidence type="ECO:0000256" key="5">
    <source>
        <dbReference type="SAM" id="MobiDB-lite"/>
    </source>
</evidence>
<accession>A0AAV8QV21</accession>
<feature type="transmembrane region" description="Helical" evidence="6">
    <location>
        <begin position="99"/>
        <end position="120"/>
    </location>
</feature>
<evidence type="ECO:0000256" key="6">
    <source>
        <dbReference type="SAM" id="Phobius"/>
    </source>
</evidence>
<dbReference type="GO" id="GO:0009744">
    <property type="term" value="P:response to sucrose"/>
    <property type="evidence" value="ECO:0007669"/>
    <property type="project" value="UniProtKB-ARBA"/>
</dbReference>
<dbReference type="AlphaFoldDB" id="A0AAV8QV21"/>